<keyword evidence="3" id="KW-1185">Reference proteome</keyword>
<dbReference type="InterPro" id="IPR050796">
    <property type="entry name" value="SCF_F-box_component"/>
</dbReference>
<dbReference type="Pfam" id="PF00646">
    <property type="entry name" value="F-box"/>
    <property type="match status" value="1"/>
</dbReference>
<feature type="domain" description="F-box" evidence="1">
    <location>
        <begin position="50"/>
        <end position="97"/>
    </location>
</feature>
<sequence>MYNSYLKKNKKLQKSHVFDIIQIAVGGNCAYASGKTRPHYFPRCNKTIPEANIESLPDDVIFDILVRVPAQDIYDSARLVSPKWHKMIRTHDFARAHLQQSIYGLLIQDRGAKYDRPIFIETREGRIEISNFNHKFTCAVLSSCNGLVLDHQMNNNRYLYISNPATKRRFALPPFITEKPPYRYAAIAYAAAAMEYKVVRTFCPYDGNRESRGCAILTVGVDKDWARRVNIQHLSLKAKALLERHPLATQGFVYWAGMEYVLSLNVETEIITQFHAPPLCHHDGETKLLYNYLPMGSHLSLLIGDYNRFSWEVWVMKPETGEWTNMTSIKLEAEKCTFEGVSALNCRLVPVGWSKLGEVLFFRVRNPTKFCIAYNVHTREVDSFELEYYKSRRYIVHRNSLIWLDGC</sequence>
<reference evidence="2" key="1">
    <citation type="submission" date="2020-07" db="EMBL/GenBank/DDBJ databases">
        <title>Ethylene signaling mediates host invasion by parasitic plants.</title>
        <authorList>
            <person name="Yoshida S."/>
        </authorList>
    </citation>
    <scope>NUCLEOTIDE SEQUENCE</scope>
    <source>
        <strain evidence="2">Okayama</strain>
    </source>
</reference>
<dbReference type="PANTHER" id="PTHR31672:SF11">
    <property type="entry name" value="F-BOX PROTEIN CPR1-LIKE ISOFORM X2"/>
    <property type="match status" value="1"/>
</dbReference>
<dbReference type="PANTHER" id="PTHR31672">
    <property type="entry name" value="BNACNNG10540D PROTEIN"/>
    <property type="match status" value="1"/>
</dbReference>
<evidence type="ECO:0000313" key="2">
    <source>
        <dbReference type="EMBL" id="GFQ02390.1"/>
    </source>
</evidence>
<accession>A0A830CTN8</accession>
<name>A0A830CTN8_9LAMI</name>
<dbReference type="InterPro" id="IPR013187">
    <property type="entry name" value="F-box-assoc_dom_typ3"/>
</dbReference>
<proteinExistence type="predicted"/>
<dbReference type="Gene3D" id="1.20.1280.50">
    <property type="match status" value="1"/>
</dbReference>
<dbReference type="InterPro" id="IPR036047">
    <property type="entry name" value="F-box-like_dom_sf"/>
</dbReference>
<dbReference type="Pfam" id="PF08268">
    <property type="entry name" value="FBA_3"/>
    <property type="match status" value="1"/>
</dbReference>
<gene>
    <name evidence="2" type="ORF">PHJA_002383000</name>
</gene>
<dbReference type="SUPFAM" id="SSF81383">
    <property type="entry name" value="F-box domain"/>
    <property type="match status" value="1"/>
</dbReference>
<evidence type="ECO:0000259" key="1">
    <source>
        <dbReference type="PROSITE" id="PS50181"/>
    </source>
</evidence>
<dbReference type="EMBL" id="BMAC01000745">
    <property type="protein sequence ID" value="GFQ02390.1"/>
    <property type="molecule type" value="Genomic_DNA"/>
</dbReference>
<evidence type="ECO:0000313" key="3">
    <source>
        <dbReference type="Proteomes" id="UP000653305"/>
    </source>
</evidence>
<dbReference type="AlphaFoldDB" id="A0A830CTN8"/>
<dbReference type="InterPro" id="IPR001810">
    <property type="entry name" value="F-box_dom"/>
</dbReference>
<dbReference type="PROSITE" id="PS50181">
    <property type="entry name" value="FBOX"/>
    <property type="match status" value="1"/>
</dbReference>
<comment type="caution">
    <text evidence="2">The sequence shown here is derived from an EMBL/GenBank/DDBJ whole genome shotgun (WGS) entry which is preliminary data.</text>
</comment>
<dbReference type="NCBIfam" id="TIGR01640">
    <property type="entry name" value="F_box_assoc_1"/>
    <property type="match status" value="1"/>
</dbReference>
<dbReference type="OrthoDB" id="1918594at2759"/>
<protein>
    <recommendedName>
        <fullName evidence="1">F-box domain-containing protein</fullName>
    </recommendedName>
</protein>
<dbReference type="InterPro" id="IPR017451">
    <property type="entry name" value="F-box-assoc_interact_dom"/>
</dbReference>
<organism evidence="2 3">
    <name type="scientific">Phtheirospermum japonicum</name>
    <dbReference type="NCBI Taxonomy" id="374723"/>
    <lineage>
        <taxon>Eukaryota</taxon>
        <taxon>Viridiplantae</taxon>
        <taxon>Streptophyta</taxon>
        <taxon>Embryophyta</taxon>
        <taxon>Tracheophyta</taxon>
        <taxon>Spermatophyta</taxon>
        <taxon>Magnoliopsida</taxon>
        <taxon>eudicotyledons</taxon>
        <taxon>Gunneridae</taxon>
        <taxon>Pentapetalae</taxon>
        <taxon>asterids</taxon>
        <taxon>lamiids</taxon>
        <taxon>Lamiales</taxon>
        <taxon>Orobanchaceae</taxon>
        <taxon>Orobanchaceae incertae sedis</taxon>
        <taxon>Phtheirospermum</taxon>
    </lineage>
</organism>
<dbReference type="Proteomes" id="UP000653305">
    <property type="component" value="Unassembled WGS sequence"/>
</dbReference>